<evidence type="ECO:0000256" key="1">
    <source>
        <dbReference type="SAM" id="MobiDB-lite"/>
    </source>
</evidence>
<evidence type="ECO:0000256" key="2">
    <source>
        <dbReference type="SAM" id="Phobius"/>
    </source>
</evidence>
<feature type="domain" description="Magnesium transporter MgtE intracellular" evidence="3">
    <location>
        <begin position="143"/>
        <end position="193"/>
    </location>
</feature>
<feature type="region of interest" description="Disordered" evidence="1">
    <location>
        <begin position="97"/>
        <end position="129"/>
    </location>
</feature>
<evidence type="ECO:0000313" key="5">
    <source>
        <dbReference type="Proteomes" id="UP001141950"/>
    </source>
</evidence>
<dbReference type="RefSeq" id="WP_257446716.1">
    <property type="nucleotide sequence ID" value="NZ_JANIPJ010000009.1"/>
</dbReference>
<accession>A0A9X2SAV8</accession>
<sequence length="302" mass="33212">MADPEIEKGYNGFERFMFVMVPILFVIVLLGVLLTLFDVDFRNRALNLGQSIPVVKDMLPEPQVTGNSMDDDQIRTIKMTEKIEELEAQLAAAKQELADASSTKSTQESTVKELTEENAALKEQTEEKKLEDEEYQAKITELASMFTRMTPSKAAPIVQNMTTEEIVLLFSSMRAEDRVRIMEKMDPAIAAEVTLEMKDSASVKDQQIAALQARLDKAEKAAAAEKPVSSTLNQDQLSATFSTMDPKSAGEMLIKMIDISPSKVVRILNSVDDATRSSILAEMSGIDEDAAAGIMSELMSGS</sequence>
<keyword evidence="2" id="KW-0472">Membrane</keyword>
<gene>
    <name evidence="4" type="ORF">NQZ67_14100</name>
</gene>
<keyword evidence="5" id="KW-1185">Reference proteome</keyword>
<feature type="compositionally biased region" description="Polar residues" evidence="1">
    <location>
        <begin position="100"/>
        <end position="109"/>
    </location>
</feature>
<feature type="compositionally biased region" description="Basic and acidic residues" evidence="1">
    <location>
        <begin position="110"/>
        <end position="129"/>
    </location>
</feature>
<dbReference type="EMBL" id="JANIPJ010000009">
    <property type="protein sequence ID" value="MCR2805013.1"/>
    <property type="molecule type" value="Genomic_DNA"/>
</dbReference>
<dbReference type="Gene3D" id="1.10.220.30">
    <property type="match status" value="1"/>
</dbReference>
<keyword evidence="2" id="KW-1133">Transmembrane helix</keyword>
<evidence type="ECO:0000313" key="4">
    <source>
        <dbReference type="EMBL" id="MCR2805013.1"/>
    </source>
</evidence>
<evidence type="ECO:0000259" key="3">
    <source>
        <dbReference type="Pfam" id="PF03448"/>
    </source>
</evidence>
<proteinExistence type="predicted"/>
<dbReference type="SUPFAM" id="SSF158791">
    <property type="entry name" value="MgtE N-terminal domain-like"/>
    <property type="match status" value="1"/>
</dbReference>
<organism evidence="4 5">
    <name type="scientific">Paenibacillus soyae</name>
    <dbReference type="NCBI Taxonomy" id="2969249"/>
    <lineage>
        <taxon>Bacteria</taxon>
        <taxon>Bacillati</taxon>
        <taxon>Bacillota</taxon>
        <taxon>Bacilli</taxon>
        <taxon>Bacillales</taxon>
        <taxon>Paenibacillaceae</taxon>
        <taxon>Paenibacillus</taxon>
    </lineage>
</organism>
<keyword evidence="2" id="KW-0812">Transmembrane</keyword>
<name>A0A9X2SAV8_9BACL</name>
<protein>
    <submittedName>
        <fullName evidence="4">MgtE protein</fullName>
    </submittedName>
</protein>
<dbReference type="InterPro" id="IPR006668">
    <property type="entry name" value="Mg_transptr_MgtE_intracell_dom"/>
</dbReference>
<feature type="transmembrane region" description="Helical" evidence="2">
    <location>
        <begin position="16"/>
        <end position="37"/>
    </location>
</feature>
<reference evidence="4" key="1">
    <citation type="submission" date="2022-08" db="EMBL/GenBank/DDBJ databases">
        <title>The genomic sequence of strain Paenibacillus sp. SCIV0701.</title>
        <authorList>
            <person name="Zhao H."/>
        </authorList>
    </citation>
    <scope>NUCLEOTIDE SEQUENCE</scope>
    <source>
        <strain evidence="4">SCIV0701</strain>
    </source>
</reference>
<comment type="caution">
    <text evidence="4">The sequence shown here is derived from an EMBL/GenBank/DDBJ whole genome shotgun (WGS) entry which is preliminary data.</text>
</comment>
<dbReference type="AlphaFoldDB" id="A0A9X2SAV8"/>
<dbReference type="Pfam" id="PF03448">
    <property type="entry name" value="MgtE_N"/>
    <property type="match status" value="1"/>
</dbReference>
<dbReference type="Proteomes" id="UP001141950">
    <property type="component" value="Unassembled WGS sequence"/>
</dbReference>